<organism evidence="3 4">
    <name type="scientific">Leptolinea tardivitalis</name>
    <dbReference type="NCBI Taxonomy" id="229920"/>
    <lineage>
        <taxon>Bacteria</taxon>
        <taxon>Bacillati</taxon>
        <taxon>Chloroflexota</taxon>
        <taxon>Anaerolineae</taxon>
        <taxon>Anaerolineales</taxon>
        <taxon>Anaerolineaceae</taxon>
        <taxon>Leptolinea</taxon>
    </lineage>
</organism>
<dbReference type="AlphaFoldDB" id="A0A0P6XM21"/>
<keyword evidence="1" id="KW-0812">Transmembrane</keyword>
<feature type="domain" description="DUF6754" evidence="2">
    <location>
        <begin position="11"/>
        <end position="248"/>
    </location>
</feature>
<keyword evidence="1" id="KW-1133">Transmembrane helix</keyword>
<dbReference type="Pfam" id="PF20539">
    <property type="entry name" value="DUF6754"/>
    <property type="match status" value="1"/>
</dbReference>
<name>A0A0P6XM21_9CHLR</name>
<comment type="caution">
    <text evidence="3">The sequence shown here is derived from an EMBL/GenBank/DDBJ whole genome shotgun (WGS) entry which is preliminary data.</text>
</comment>
<feature type="transmembrane region" description="Helical" evidence="1">
    <location>
        <begin position="6"/>
        <end position="25"/>
    </location>
</feature>
<evidence type="ECO:0000256" key="1">
    <source>
        <dbReference type="SAM" id="Phobius"/>
    </source>
</evidence>
<proteinExistence type="predicted"/>
<dbReference type="Proteomes" id="UP000050430">
    <property type="component" value="Unassembled WGS sequence"/>
</dbReference>
<feature type="transmembrane region" description="Helical" evidence="1">
    <location>
        <begin position="231"/>
        <end position="250"/>
    </location>
</feature>
<dbReference type="STRING" id="229920.ADM99_07775"/>
<evidence type="ECO:0000313" key="4">
    <source>
        <dbReference type="Proteomes" id="UP000050430"/>
    </source>
</evidence>
<gene>
    <name evidence="3" type="ORF">ADM99_07775</name>
</gene>
<evidence type="ECO:0000313" key="3">
    <source>
        <dbReference type="EMBL" id="KPL72925.1"/>
    </source>
</evidence>
<accession>A0A0P6XM21</accession>
<sequence>MTSIEGLIGLVVIGLAIAFMIVFSVQDRKSKIPLRRIPAMEHLSRMVGLAVEEGRRIHISFGRGNFLDSHAASTLTNTALLKEVLKQSAGSDRPPAITSGDGTTTLLAIDVLYSTRRAGIIGDRVDSRRGRLSGVTPLSYAAGMLPSLHQEQTSMMVTGGMLGAELNLILDTADDESIHILTASDSPVGQAVAFSSPGDVLLGEEIFALPAYMNAGSMYPASLLAEDSLRWLLIVFIILGAILRSIGLTIL</sequence>
<keyword evidence="1" id="KW-0472">Membrane</keyword>
<dbReference type="RefSeq" id="WP_062420941.1">
    <property type="nucleotide sequence ID" value="NZ_BBYA01000008.1"/>
</dbReference>
<keyword evidence="4" id="KW-1185">Reference proteome</keyword>
<dbReference type="EMBL" id="LGCK01000007">
    <property type="protein sequence ID" value="KPL72925.1"/>
    <property type="molecule type" value="Genomic_DNA"/>
</dbReference>
<dbReference type="OrthoDB" id="159630at2"/>
<dbReference type="InterPro" id="IPR046642">
    <property type="entry name" value="DUF6754"/>
</dbReference>
<protein>
    <recommendedName>
        <fullName evidence="2">DUF6754 domain-containing protein</fullName>
    </recommendedName>
</protein>
<evidence type="ECO:0000259" key="2">
    <source>
        <dbReference type="Pfam" id="PF20539"/>
    </source>
</evidence>
<reference evidence="3 4" key="1">
    <citation type="submission" date="2015-07" db="EMBL/GenBank/DDBJ databases">
        <title>Genome sequence of Leptolinea tardivitalis DSM 16556.</title>
        <authorList>
            <person name="Hemp J."/>
            <person name="Ward L.M."/>
            <person name="Pace L.A."/>
            <person name="Fischer W.W."/>
        </authorList>
    </citation>
    <scope>NUCLEOTIDE SEQUENCE [LARGE SCALE GENOMIC DNA]</scope>
    <source>
        <strain evidence="3 4">YMTK-2</strain>
    </source>
</reference>